<evidence type="ECO:0000313" key="6">
    <source>
        <dbReference type="Proteomes" id="UP000014155"/>
    </source>
</evidence>
<proteinExistence type="predicted"/>
<dbReference type="PRINTS" id="PR00598">
    <property type="entry name" value="HTHMARR"/>
</dbReference>
<keyword evidence="3" id="KW-0804">Transcription</keyword>
<dbReference type="SUPFAM" id="SSF46785">
    <property type="entry name" value="Winged helix' DNA-binding domain"/>
    <property type="match status" value="1"/>
</dbReference>
<dbReference type="Gene3D" id="1.10.10.10">
    <property type="entry name" value="Winged helix-like DNA-binding domain superfamily/Winged helix DNA-binding domain"/>
    <property type="match status" value="1"/>
</dbReference>
<dbReference type="GO" id="GO:0003677">
    <property type="term" value="F:DNA binding"/>
    <property type="evidence" value="ECO:0007669"/>
    <property type="project" value="UniProtKB-KW"/>
</dbReference>
<keyword evidence="6" id="KW-1185">Reference proteome</keyword>
<dbReference type="AlphaFoldDB" id="S0FST5"/>
<protein>
    <submittedName>
        <fullName evidence="5">Transcriptional regulator</fullName>
    </submittedName>
</protein>
<dbReference type="STRING" id="1195236.CTER_2534"/>
<evidence type="ECO:0000313" key="5">
    <source>
        <dbReference type="EMBL" id="EMS71588.1"/>
    </source>
</evidence>
<evidence type="ECO:0000259" key="4">
    <source>
        <dbReference type="PROSITE" id="PS50995"/>
    </source>
</evidence>
<comment type="caution">
    <text evidence="5">The sequence shown here is derived from an EMBL/GenBank/DDBJ whole genome shotgun (WGS) entry which is preliminary data.</text>
</comment>
<evidence type="ECO:0000256" key="2">
    <source>
        <dbReference type="ARBA" id="ARBA00023125"/>
    </source>
</evidence>
<evidence type="ECO:0000256" key="3">
    <source>
        <dbReference type="ARBA" id="ARBA00023163"/>
    </source>
</evidence>
<feature type="domain" description="HTH marR-type" evidence="4">
    <location>
        <begin position="1"/>
        <end position="142"/>
    </location>
</feature>
<gene>
    <name evidence="5" type="ORF">CTER_2534</name>
</gene>
<dbReference type="EMBL" id="AORV01000035">
    <property type="protein sequence ID" value="EMS71588.1"/>
    <property type="molecule type" value="Genomic_DNA"/>
</dbReference>
<dbReference type="SMART" id="SM00347">
    <property type="entry name" value="HTH_MARR"/>
    <property type="match status" value="1"/>
</dbReference>
<dbReference type="Pfam" id="PF01047">
    <property type="entry name" value="MarR"/>
    <property type="match status" value="1"/>
</dbReference>
<keyword evidence="2" id="KW-0238">DNA-binding</keyword>
<dbReference type="PATRIC" id="fig|1195236.3.peg.2854"/>
<name>S0FST5_RUMCE</name>
<evidence type="ECO:0000256" key="1">
    <source>
        <dbReference type="ARBA" id="ARBA00023015"/>
    </source>
</evidence>
<sequence>MIISSKSFDIETIIFDYIDQFKFLFFPEQWSTVFLDYSKNELLVLLYLYKKNTANMTELSEYICAPLNTATGVVGRLEKKNMVERIRGNEDRRVVNIVLTPAAQAFIDEEKKLAAYYFGEIYKALTEEERAAGINIIGKVIGILKKGKPGQGEDNGTVKRVKRINIE</sequence>
<organism evidence="5 6">
    <name type="scientific">Ruminiclostridium cellobioparum subsp. termitidis CT1112</name>
    <dbReference type="NCBI Taxonomy" id="1195236"/>
    <lineage>
        <taxon>Bacteria</taxon>
        <taxon>Bacillati</taxon>
        <taxon>Bacillota</taxon>
        <taxon>Clostridia</taxon>
        <taxon>Eubacteriales</taxon>
        <taxon>Oscillospiraceae</taxon>
        <taxon>Ruminiclostridium</taxon>
    </lineage>
</organism>
<accession>S0FST5</accession>
<dbReference type="InterPro" id="IPR036390">
    <property type="entry name" value="WH_DNA-bd_sf"/>
</dbReference>
<dbReference type="InterPro" id="IPR036388">
    <property type="entry name" value="WH-like_DNA-bd_sf"/>
</dbReference>
<dbReference type="eggNOG" id="COG1846">
    <property type="taxonomic scope" value="Bacteria"/>
</dbReference>
<dbReference type="PANTHER" id="PTHR42756">
    <property type="entry name" value="TRANSCRIPTIONAL REGULATOR, MARR"/>
    <property type="match status" value="1"/>
</dbReference>
<dbReference type="Proteomes" id="UP000014155">
    <property type="component" value="Unassembled WGS sequence"/>
</dbReference>
<dbReference type="InterPro" id="IPR000835">
    <property type="entry name" value="HTH_MarR-typ"/>
</dbReference>
<reference evidence="5 6" key="1">
    <citation type="journal article" date="2013" name="Genome Announc.">
        <title>Draft Genome Sequence of the Cellulolytic, Mesophilic, Anaerobic Bacterium Clostridium termitidis Strain CT1112 (DSM 5398).</title>
        <authorList>
            <person name="Lal S."/>
            <person name="Ramachandran U."/>
            <person name="Zhang X."/>
            <person name="Munir R."/>
            <person name="Sparling R."/>
            <person name="Levin D.B."/>
        </authorList>
    </citation>
    <scope>NUCLEOTIDE SEQUENCE [LARGE SCALE GENOMIC DNA]</scope>
    <source>
        <strain evidence="5 6">CT1112</strain>
    </source>
</reference>
<dbReference type="GO" id="GO:0003700">
    <property type="term" value="F:DNA-binding transcription factor activity"/>
    <property type="evidence" value="ECO:0007669"/>
    <property type="project" value="InterPro"/>
</dbReference>
<keyword evidence="1" id="KW-0805">Transcription regulation</keyword>
<dbReference type="PROSITE" id="PS50995">
    <property type="entry name" value="HTH_MARR_2"/>
    <property type="match status" value="1"/>
</dbReference>
<dbReference type="PANTHER" id="PTHR42756:SF1">
    <property type="entry name" value="TRANSCRIPTIONAL REPRESSOR OF EMRAB OPERON"/>
    <property type="match status" value="1"/>
</dbReference>